<dbReference type="GO" id="GO:0089702">
    <property type="term" value="F:undecaprenyl-phosphate glucose phosphotransferase activity"/>
    <property type="evidence" value="ECO:0007669"/>
    <property type="project" value="TreeGrafter"/>
</dbReference>
<dbReference type="EMBL" id="FNQN01000006">
    <property type="protein sequence ID" value="SEA44494.1"/>
    <property type="molecule type" value="Genomic_DNA"/>
</dbReference>
<keyword evidence="5 7" id="KW-1133">Transmembrane helix</keyword>
<reference evidence="9 10" key="1">
    <citation type="submission" date="2016-10" db="EMBL/GenBank/DDBJ databases">
        <authorList>
            <person name="de Groot N.N."/>
        </authorList>
    </citation>
    <scope>NUCLEOTIDE SEQUENCE [LARGE SCALE GENOMIC DNA]</scope>
    <source>
        <strain evidence="9 10">DSM 7343</strain>
    </source>
</reference>
<keyword evidence="10" id="KW-1185">Reference proteome</keyword>
<dbReference type="InterPro" id="IPR003362">
    <property type="entry name" value="Bact_transf"/>
</dbReference>
<keyword evidence="3 9" id="KW-0808">Transferase</keyword>
<evidence type="ECO:0000256" key="2">
    <source>
        <dbReference type="ARBA" id="ARBA00006464"/>
    </source>
</evidence>
<evidence type="ECO:0000313" key="10">
    <source>
        <dbReference type="Proteomes" id="UP000199409"/>
    </source>
</evidence>
<dbReference type="Proteomes" id="UP000199409">
    <property type="component" value="Unassembled WGS sequence"/>
</dbReference>
<evidence type="ECO:0000256" key="6">
    <source>
        <dbReference type="ARBA" id="ARBA00023136"/>
    </source>
</evidence>
<evidence type="ECO:0000256" key="4">
    <source>
        <dbReference type="ARBA" id="ARBA00022692"/>
    </source>
</evidence>
<feature type="domain" description="Bacterial sugar transferase" evidence="8">
    <location>
        <begin position="265"/>
        <end position="448"/>
    </location>
</feature>
<dbReference type="STRING" id="37625.SAMN05660420_02078"/>
<name>A0A1H4B8V0_9BACT</name>
<accession>A0A1H4B8V0</accession>
<feature type="transmembrane region" description="Helical" evidence="7">
    <location>
        <begin position="7"/>
        <end position="27"/>
    </location>
</feature>
<dbReference type="PANTHER" id="PTHR30576">
    <property type="entry name" value="COLANIC BIOSYNTHESIS UDP-GLUCOSE LIPID CARRIER TRANSFERASE"/>
    <property type="match status" value="1"/>
</dbReference>
<dbReference type="InterPro" id="IPR017464">
    <property type="entry name" value="Sugar_tfrase_EpsB_2"/>
</dbReference>
<comment type="subcellular location">
    <subcellularLocation>
        <location evidence="1">Membrane</location>
        <topology evidence="1">Multi-pass membrane protein</topology>
    </subcellularLocation>
</comment>
<dbReference type="GO" id="GO:0016020">
    <property type="term" value="C:membrane"/>
    <property type="evidence" value="ECO:0007669"/>
    <property type="project" value="UniProtKB-SubCell"/>
</dbReference>
<dbReference type="AlphaFoldDB" id="A0A1H4B8V0"/>
<evidence type="ECO:0000256" key="5">
    <source>
        <dbReference type="ARBA" id="ARBA00022989"/>
    </source>
</evidence>
<dbReference type="NCBIfam" id="TIGR03025">
    <property type="entry name" value="EPS_sugtrans"/>
    <property type="match status" value="1"/>
</dbReference>
<dbReference type="PANTHER" id="PTHR30576:SF21">
    <property type="entry name" value="UDP-GLUCOSE:UNDECAPRENYL-PHOSPHATE GLUCOSE-1-PHOSPHATE TRANSFERASE"/>
    <property type="match status" value="1"/>
</dbReference>
<gene>
    <name evidence="9" type="ORF">SAMN05660420_02078</name>
</gene>
<organism evidence="9 10">
    <name type="scientific">Desulfuromusa kysingii</name>
    <dbReference type="NCBI Taxonomy" id="37625"/>
    <lineage>
        <taxon>Bacteria</taxon>
        <taxon>Pseudomonadati</taxon>
        <taxon>Thermodesulfobacteriota</taxon>
        <taxon>Desulfuromonadia</taxon>
        <taxon>Desulfuromonadales</taxon>
        <taxon>Geopsychrobacteraceae</taxon>
        <taxon>Desulfuromusa</taxon>
    </lineage>
</organism>
<dbReference type="GO" id="GO:0009242">
    <property type="term" value="P:colanic acid biosynthetic process"/>
    <property type="evidence" value="ECO:0007669"/>
    <property type="project" value="TreeGrafter"/>
</dbReference>
<dbReference type="NCBIfam" id="TIGR03013">
    <property type="entry name" value="EpsB_2"/>
    <property type="match status" value="1"/>
</dbReference>
<feature type="transmembrane region" description="Helical" evidence="7">
    <location>
        <begin position="39"/>
        <end position="62"/>
    </location>
</feature>
<feature type="transmembrane region" description="Helical" evidence="7">
    <location>
        <begin position="74"/>
        <end position="95"/>
    </location>
</feature>
<feature type="transmembrane region" description="Helical" evidence="7">
    <location>
        <begin position="101"/>
        <end position="119"/>
    </location>
</feature>
<proteinExistence type="inferred from homology"/>
<dbReference type="Pfam" id="PF02397">
    <property type="entry name" value="Bac_transf"/>
    <property type="match status" value="1"/>
</dbReference>
<evidence type="ECO:0000256" key="3">
    <source>
        <dbReference type="ARBA" id="ARBA00022679"/>
    </source>
</evidence>
<evidence type="ECO:0000259" key="8">
    <source>
        <dbReference type="Pfam" id="PF02397"/>
    </source>
</evidence>
<evidence type="ECO:0000256" key="1">
    <source>
        <dbReference type="ARBA" id="ARBA00004141"/>
    </source>
</evidence>
<protein>
    <submittedName>
        <fullName evidence="9">Sugar transferase, PEP-CTERM system associated/exopolysaccharide biosynthesis polyprenyl glycosylphosphotransferase</fullName>
    </submittedName>
</protein>
<keyword evidence="4 7" id="KW-0812">Transmembrane</keyword>
<comment type="similarity">
    <text evidence="2">Belongs to the bacterial sugar transferase family.</text>
</comment>
<dbReference type="InterPro" id="IPR017475">
    <property type="entry name" value="EPS_sugar_tfrase"/>
</dbReference>
<feature type="transmembrane region" description="Helical" evidence="7">
    <location>
        <begin position="267"/>
        <end position="291"/>
    </location>
</feature>
<evidence type="ECO:0000313" key="9">
    <source>
        <dbReference type="EMBL" id="SEA44494.1"/>
    </source>
</evidence>
<evidence type="ECO:0000256" key="7">
    <source>
        <dbReference type="SAM" id="Phobius"/>
    </source>
</evidence>
<keyword evidence="6 7" id="KW-0472">Membrane</keyword>
<sequence length="454" mass="52284">MMVRAKYFIIIIDICMAYLCLAGAYLIRFGHVTISESLFSWSILEVLSCLCVVFFFSYLFELYERQKFVSRKFLFYRVLSTGVGSFFLLSALFYLLPFLQIGRGILLISLVLFCCAQYGSRLLIRKFSHSAQFATRILIVGAGELAKSIAEIVPKDQNVHSFVRFVSCTERDPEVDPALIVGNIKEIDSLIHDYRPQKLVVALNERRGNLPLKEFMRSKLRGIEIVEATTYFEQVKGCLLIENMQPSAFVYTHSFRMTPFMRGYKRIYDIVFSVIGLLLSSPLFPVLAVIIKLDTPGPVFYKQLRVGENEVEYFVYKFRTMGQDAEKQSGAVWAQKDDPRVTRIGQFLRKTRLDEIPQLYNVLKGDMSFIGPRPERMAFVEKLKETIPFYSIRHFVKPGVTGWAQVCYPYGASDADALEKMRYDLFYIKNYSVFLDFKIIIDTIRVVLTGFGGR</sequence>